<protein>
    <submittedName>
        <fullName evidence="2">Uncharacterized protein</fullName>
    </submittedName>
</protein>
<evidence type="ECO:0000313" key="2">
    <source>
        <dbReference type="EMBL" id="GLQ55935.1"/>
    </source>
</evidence>
<sequence length="48" mass="5238">MTRNGFYLIIAALVAVIAVLGIYIYQQETRPGVEIRLDEQGLSVDGNG</sequence>
<name>A0ABQ5W7L3_9HYPH</name>
<keyword evidence="1" id="KW-1133">Transmembrane helix</keyword>
<keyword evidence="1" id="KW-0812">Transmembrane</keyword>
<feature type="transmembrane region" description="Helical" evidence="1">
    <location>
        <begin position="6"/>
        <end position="25"/>
    </location>
</feature>
<keyword evidence="3" id="KW-1185">Reference proteome</keyword>
<dbReference type="Proteomes" id="UP001156691">
    <property type="component" value="Unassembled WGS sequence"/>
</dbReference>
<gene>
    <name evidence="2" type="ORF">GCM10010862_31940</name>
</gene>
<reference evidence="3" key="1">
    <citation type="journal article" date="2019" name="Int. J. Syst. Evol. Microbiol.">
        <title>The Global Catalogue of Microorganisms (GCM) 10K type strain sequencing project: providing services to taxonomists for standard genome sequencing and annotation.</title>
        <authorList>
            <consortium name="The Broad Institute Genomics Platform"/>
            <consortium name="The Broad Institute Genome Sequencing Center for Infectious Disease"/>
            <person name="Wu L."/>
            <person name="Ma J."/>
        </authorList>
    </citation>
    <scope>NUCLEOTIDE SEQUENCE [LARGE SCALE GENOMIC DNA]</scope>
    <source>
        <strain evidence="3">NBRC 112416</strain>
    </source>
</reference>
<keyword evidence="1" id="KW-0472">Membrane</keyword>
<dbReference type="EMBL" id="BSNS01000015">
    <property type="protein sequence ID" value="GLQ55935.1"/>
    <property type="molecule type" value="Genomic_DNA"/>
</dbReference>
<comment type="caution">
    <text evidence="2">The sequence shown here is derived from an EMBL/GenBank/DDBJ whole genome shotgun (WGS) entry which is preliminary data.</text>
</comment>
<proteinExistence type="predicted"/>
<dbReference type="RefSeq" id="WP_284341352.1">
    <property type="nucleotide sequence ID" value="NZ_BSNS01000015.1"/>
</dbReference>
<evidence type="ECO:0000256" key="1">
    <source>
        <dbReference type="SAM" id="Phobius"/>
    </source>
</evidence>
<evidence type="ECO:0000313" key="3">
    <source>
        <dbReference type="Proteomes" id="UP001156691"/>
    </source>
</evidence>
<organism evidence="2 3">
    <name type="scientific">Devosia nitrariae</name>
    <dbReference type="NCBI Taxonomy" id="2071872"/>
    <lineage>
        <taxon>Bacteria</taxon>
        <taxon>Pseudomonadati</taxon>
        <taxon>Pseudomonadota</taxon>
        <taxon>Alphaproteobacteria</taxon>
        <taxon>Hyphomicrobiales</taxon>
        <taxon>Devosiaceae</taxon>
        <taxon>Devosia</taxon>
    </lineage>
</organism>
<accession>A0ABQ5W7L3</accession>